<evidence type="ECO:0000256" key="2">
    <source>
        <dbReference type="ARBA" id="ARBA00008541"/>
    </source>
</evidence>
<reference evidence="9" key="1">
    <citation type="submission" date="2022-02" db="EMBL/GenBank/DDBJ databases">
        <title>Atlantic sturgeon de novo genome assembly.</title>
        <authorList>
            <person name="Stock M."/>
            <person name="Klopp C."/>
            <person name="Guiguen Y."/>
            <person name="Cabau C."/>
            <person name="Parinello H."/>
            <person name="Santidrian Yebra-Pimentel E."/>
            <person name="Kuhl H."/>
            <person name="Dirks R.P."/>
            <person name="Guessner J."/>
            <person name="Wuertz S."/>
            <person name="Du K."/>
            <person name="Schartl M."/>
        </authorList>
    </citation>
    <scope>NUCLEOTIDE SEQUENCE</scope>
    <source>
        <strain evidence="9">STURGEONOMICS-FGT-2020</strain>
        <tissue evidence="9">Whole blood</tissue>
    </source>
</reference>
<evidence type="ECO:0000256" key="5">
    <source>
        <dbReference type="ARBA" id="ARBA00022842"/>
    </source>
</evidence>
<protein>
    <submittedName>
        <fullName evidence="9">Pyridoxal phosphate phosphatase PHOSPHO2</fullName>
    </submittedName>
</protein>
<dbReference type="EMBL" id="JAGXEW010000011">
    <property type="protein sequence ID" value="KAK1166115.1"/>
    <property type="molecule type" value="Genomic_DNA"/>
</dbReference>
<evidence type="ECO:0000256" key="4">
    <source>
        <dbReference type="ARBA" id="ARBA00022801"/>
    </source>
</evidence>
<dbReference type="InterPro" id="IPR023214">
    <property type="entry name" value="HAD_sf"/>
</dbReference>
<dbReference type="Gene3D" id="3.40.50.1000">
    <property type="entry name" value="HAD superfamily/HAD-like"/>
    <property type="match status" value="1"/>
</dbReference>
<evidence type="ECO:0000313" key="10">
    <source>
        <dbReference type="Proteomes" id="UP001230051"/>
    </source>
</evidence>
<dbReference type="InterPro" id="IPR016965">
    <property type="entry name" value="Pase_PHOSPHO-typ"/>
</dbReference>
<dbReference type="PIRSF" id="PIRSF031051">
    <property type="entry name" value="PyrdxlP_Pase_PHOSPHO2"/>
    <property type="match status" value="1"/>
</dbReference>
<dbReference type="PANTHER" id="PTHR20889:SF1">
    <property type="entry name" value="PYRIDOXAL PHOSPHATE PHOSPHATASE PHOSPHO2"/>
    <property type="match status" value="1"/>
</dbReference>
<keyword evidence="5 8" id="KW-0460">Magnesium</keyword>
<evidence type="ECO:0000256" key="3">
    <source>
        <dbReference type="ARBA" id="ARBA00022723"/>
    </source>
</evidence>
<dbReference type="InterPro" id="IPR036412">
    <property type="entry name" value="HAD-like_sf"/>
</dbReference>
<dbReference type="NCBIfam" id="TIGR01489">
    <property type="entry name" value="DKMTPPase-SF"/>
    <property type="match status" value="1"/>
</dbReference>
<proteinExistence type="inferred from homology"/>
<organism evidence="9 10">
    <name type="scientific">Acipenser oxyrinchus oxyrinchus</name>
    <dbReference type="NCBI Taxonomy" id="40147"/>
    <lineage>
        <taxon>Eukaryota</taxon>
        <taxon>Metazoa</taxon>
        <taxon>Chordata</taxon>
        <taxon>Craniata</taxon>
        <taxon>Vertebrata</taxon>
        <taxon>Euteleostomi</taxon>
        <taxon>Actinopterygii</taxon>
        <taxon>Chondrostei</taxon>
        <taxon>Acipenseriformes</taxon>
        <taxon>Acipenseridae</taxon>
        <taxon>Acipenser</taxon>
    </lineage>
</organism>
<sequence>MKTLLVFDFDHTVIDDNSDTWVVKCTPQQDLPDWLKNTYQKGHWTEYMGRVLSYIGDQGIREDAIRTVMETMPYTAGMLDLLKFITQNKERVDCIIISDSNTVFIDWILHAAGAQCAIDRVFTNPAHFDDRGYLNVQRFHSHSCAQCPVNLCKRKVLEDFVERQLMAGVQYQQTVYIGDGGNDLCPVKSLKKSDVAMPRKGYSLERLISKLNAGDSRHLESRVVGWSSGRDILNEMNSLMKQSCL</sequence>
<dbReference type="Proteomes" id="UP001230051">
    <property type="component" value="Unassembled WGS sequence"/>
</dbReference>
<dbReference type="SUPFAM" id="SSF56784">
    <property type="entry name" value="HAD-like"/>
    <property type="match status" value="1"/>
</dbReference>
<feature type="active site" description="Nucleophile" evidence="6">
    <location>
        <position position="8"/>
    </location>
</feature>
<dbReference type="PANTHER" id="PTHR20889">
    <property type="entry name" value="PHOSPHATASE, ORPHAN 1, 2"/>
    <property type="match status" value="1"/>
</dbReference>
<name>A0AAD8DB72_ACIOX</name>
<keyword evidence="10" id="KW-1185">Reference proteome</keyword>
<feature type="binding site" evidence="8">
    <location>
        <position position="10"/>
    </location>
    <ligand>
        <name>Mg(2+)</name>
        <dbReference type="ChEBI" id="CHEBI:18420"/>
    </ligand>
</feature>
<feature type="active site" description="Proton donor" evidence="6">
    <location>
        <position position="10"/>
    </location>
</feature>
<dbReference type="GO" id="GO:0046872">
    <property type="term" value="F:metal ion binding"/>
    <property type="evidence" value="ECO:0007669"/>
    <property type="project" value="UniProtKB-KW"/>
</dbReference>
<dbReference type="AlphaFoldDB" id="A0AAD8DB72"/>
<evidence type="ECO:0000313" key="9">
    <source>
        <dbReference type="EMBL" id="KAK1166115.1"/>
    </source>
</evidence>
<dbReference type="NCBIfam" id="TIGR01488">
    <property type="entry name" value="HAD-SF-IB"/>
    <property type="match status" value="1"/>
</dbReference>
<dbReference type="InterPro" id="IPR006384">
    <property type="entry name" value="HAD_hydro_PyrdxlP_Pase-like"/>
</dbReference>
<comment type="caution">
    <text evidence="9">The sequence shown here is derived from an EMBL/GenBank/DDBJ whole genome shotgun (WGS) entry which is preliminary data.</text>
</comment>
<dbReference type="Pfam" id="PF06888">
    <property type="entry name" value="Put_Phosphatase"/>
    <property type="match status" value="1"/>
</dbReference>
<evidence type="ECO:0000256" key="1">
    <source>
        <dbReference type="ARBA" id="ARBA00001946"/>
    </source>
</evidence>
<keyword evidence="4" id="KW-0378">Hydrolase</keyword>
<evidence type="ECO:0000256" key="7">
    <source>
        <dbReference type="PIRSR" id="PIRSR031051-2"/>
    </source>
</evidence>
<comment type="cofactor">
    <cofactor evidence="1 8">
        <name>Mg(2+)</name>
        <dbReference type="ChEBI" id="CHEBI:18420"/>
    </cofactor>
</comment>
<dbReference type="GO" id="GO:0016791">
    <property type="term" value="F:phosphatase activity"/>
    <property type="evidence" value="ECO:0007669"/>
    <property type="project" value="InterPro"/>
</dbReference>
<evidence type="ECO:0000256" key="8">
    <source>
        <dbReference type="PIRSR" id="PIRSR031051-3"/>
    </source>
</evidence>
<feature type="binding site" evidence="7">
    <location>
        <position position="99"/>
    </location>
    <ligand>
        <name>substrate</name>
    </ligand>
</feature>
<feature type="binding site" evidence="8">
    <location>
        <position position="179"/>
    </location>
    <ligand>
        <name>Mg(2+)</name>
        <dbReference type="ChEBI" id="CHEBI:18420"/>
    </ligand>
</feature>
<evidence type="ECO:0000256" key="6">
    <source>
        <dbReference type="PIRSR" id="PIRSR031051-1"/>
    </source>
</evidence>
<feature type="binding site" evidence="8">
    <location>
        <position position="8"/>
    </location>
    <ligand>
        <name>Mg(2+)</name>
        <dbReference type="ChEBI" id="CHEBI:18420"/>
    </ligand>
</feature>
<keyword evidence="3 8" id="KW-0479">Metal-binding</keyword>
<accession>A0AAD8DB72</accession>
<comment type="similarity">
    <text evidence="2">Belongs to the HAD-like hydrolase superfamily. PHOSPHO family.</text>
</comment>
<feature type="binding site" evidence="7">
    <location>
        <position position="19"/>
    </location>
    <ligand>
        <name>substrate</name>
    </ligand>
</feature>
<gene>
    <name evidence="9" type="primary">phospho2</name>
    <name evidence="9" type="ORF">AOXY_G12659</name>
</gene>